<evidence type="ECO:0000259" key="1">
    <source>
        <dbReference type="SMART" id="SM00939"/>
    </source>
</evidence>
<reference evidence="2" key="1">
    <citation type="submission" date="2021-01" db="EMBL/GenBank/DDBJ databases">
        <authorList>
            <person name="Corre E."/>
            <person name="Pelletier E."/>
            <person name="Niang G."/>
            <person name="Scheremetjew M."/>
            <person name="Finn R."/>
            <person name="Kale V."/>
            <person name="Holt S."/>
            <person name="Cochrane G."/>
            <person name="Meng A."/>
            <person name="Brown T."/>
            <person name="Cohen L."/>
        </authorList>
    </citation>
    <scope>NUCLEOTIDE SEQUENCE</scope>
    <source>
        <strain evidence="2">SAG 36.94</strain>
    </source>
</reference>
<dbReference type="InterPro" id="IPR013736">
    <property type="entry name" value="Xaa-Pro_dipept_C"/>
</dbReference>
<feature type="domain" description="Xaa-Pro dipeptidyl-peptidase C-terminal" evidence="1">
    <location>
        <begin position="200"/>
        <end position="464"/>
    </location>
</feature>
<sequence>MWNTIDGYSTSDSPFVSTLGQSQFNDCMDRNDFGGISRMAGAFVRGVTRADRLEQSTYGQSAVADGNAHRLRRKLRINSLKEILKVRGENPNYNAAKDLLGLGCCDDLSSYGPSTILDVSACKHVKDFQKASLHAPLLSVSGWLDTTAADAISSFAASEKVNPYSKLVIGPWNHGGLQQVRLAKGEKSTITAFDLIGEIMDFLETHLARRQPRLTLDEEPAVHYYCMGSGEWKASCSWPPIGQSGLRLYLAPGLLQRTTTQQENEVHYEVDFQLSPKGNTRWNAMLNYLAFVRYDDFGPGYLHFVSEPLDGDLEVTGSPILEITLRSSDQKADIFAYLLDLDPAIERSLYVTEGCFRCAHYRESDLVGESDDARLSSLLPQCPEAGIPPHSFRRKDFVEHLANEPTMVRFDLAPTSYKFRKGNRVALAIGGADHSEFSLETSPEPMPRRTLTFFLGGCHPSCLVLPVVRQA</sequence>
<dbReference type="Gene3D" id="3.40.50.1820">
    <property type="entry name" value="alpha/beta hydrolase"/>
    <property type="match status" value="1"/>
</dbReference>
<dbReference type="EMBL" id="HBGH01005651">
    <property type="protein sequence ID" value="CAD9230981.1"/>
    <property type="molecule type" value="Transcribed_RNA"/>
</dbReference>
<protein>
    <recommendedName>
        <fullName evidence="1">Xaa-Pro dipeptidyl-peptidase C-terminal domain-containing protein</fullName>
    </recommendedName>
</protein>
<dbReference type="InterPro" id="IPR005674">
    <property type="entry name" value="CocE/Ser_esterase"/>
</dbReference>
<accession>A0A7S1TBJ5</accession>
<dbReference type="Pfam" id="PF08530">
    <property type="entry name" value="PepX_C"/>
    <property type="match status" value="1"/>
</dbReference>
<dbReference type="AlphaFoldDB" id="A0A7S1TBJ5"/>
<evidence type="ECO:0000313" key="2">
    <source>
        <dbReference type="EMBL" id="CAD9230981.1"/>
    </source>
</evidence>
<dbReference type="GO" id="GO:0008239">
    <property type="term" value="F:dipeptidyl-peptidase activity"/>
    <property type="evidence" value="ECO:0007669"/>
    <property type="project" value="InterPro"/>
</dbReference>
<dbReference type="NCBIfam" id="TIGR00976">
    <property type="entry name" value="CocE_NonD"/>
    <property type="match status" value="1"/>
</dbReference>
<proteinExistence type="predicted"/>
<dbReference type="SMART" id="SM00939">
    <property type="entry name" value="PepX_C"/>
    <property type="match status" value="1"/>
</dbReference>
<gene>
    <name evidence="2" type="ORF">CCAE0312_LOCUS3035</name>
</gene>
<dbReference type="SUPFAM" id="SSF49785">
    <property type="entry name" value="Galactose-binding domain-like"/>
    <property type="match status" value="1"/>
</dbReference>
<dbReference type="InterPro" id="IPR008979">
    <property type="entry name" value="Galactose-bd-like_sf"/>
</dbReference>
<organism evidence="2">
    <name type="scientific">Compsopogon caeruleus</name>
    <dbReference type="NCBI Taxonomy" id="31354"/>
    <lineage>
        <taxon>Eukaryota</taxon>
        <taxon>Rhodophyta</taxon>
        <taxon>Compsopogonophyceae</taxon>
        <taxon>Compsopogonales</taxon>
        <taxon>Compsopogonaceae</taxon>
        <taxon>Compsopogon</taxon>
    </lineage>
</organism>
<dbReference type="SUPFAM" id="SSF53474">
    <property type="entry name" value="alpha/beta-Hydrolases"/>
    <property type="match status" value="1"/>
</dbReference>
<name>A0A7S1TBJ5_9RHOD</name>
<dbReference type="Gene3D" id="2.60.120.260">
    <property type="entry name" value="Galactose-binding domain-like"/>
    <property type="match status" value="1"/>
</dbReference>
<dbReference type="InterPro" id="IPR029058">
    <property type="entry name" value="AB_hydrolase_fold"/>
</dbReference>